<sequence length="193" mass="22131">MYPDNSQSLEDNALLLQLSEGNKHAFDILYNKYWKQVFNAAYKRLNNIEQSQDIAQDVFVQLWTRGSKTQIENLPAYLLVAARNGVFKKMEKEAKYSALPDVAEQLESPFGGADSGVLHQEFLIAFNELVNTLPTQQRIIFKMRFEEELSSQQIADQLELSPKTVRNQLGKALSSLRSSMLLMHLLLFLYQGR</sequence>
<dbReference type="InterPro" id="IPR013325">
    <property type="entry name" value="RNA_pol_sigma_r2"/>
</dbReference>
<keyword evidence="4" id="KW-0804">Transcription</keyword>
<dbReference type="InterPro" id="IPR007627">
    <property type="entry name" value="RNA_pol_sigma70_r2"/>
</dbReference>
<dbReference type="PANTHER" id="PTHR43133">
    <property type="entry name" value="RNA POLYMERASE ECF-TYPE SIGMA FACTO"/>
    <property type="match status" value="1"/>
</dbReference>
<dbReference type="InterPro" id="IPR013249">
    <property type="entry name" value="RNA_pol_sigma70_r4_t2"/>
</dbReference>
<proteinExistence type="inferred from homology"/>
<feature type="domain" description="RNA polymerase sigma factor 70 region 4 type 2" evidence="6">
    <location>
        <begin position="126"/>
        <end position="175"/>
    </location>
</feature>
<reference evidence="7 8" key="1">
    <citation type="submission" date="2019-04" db="EMBL/GenBank/DDBJ databases">
        <title>Pedobacter sp. RP-3-15 sp. nov., isolated from Arctic soil.</title>
        <authorList>
            <person name="Dahal R.H."/>
            <person name="Kim D.-U."/>
        </authorList>
    </citation>
    <scope>NUCLEOTIDE SEQUENCE [LARGE SCALE GENOMIC DNA]</scope>
    <source>
        <strain evidence="7 8">RP-3-15</strain>
    </source>
</reference>
<dbReference type="OrthoDB" id="679904at2"/>
<evidence type="ECO:0000256" key="4">
    <source>
        <dbReference type="ARBA" id="ARBA00023163"/>
    </source>
</evidence>
<evidence type="ECO:0000313" key="8">
    <source>
        <dbReference type="Proteomes" id="UP000307244"/>
    </source>
</evidence>
<evidence type="ECO:0000313" key="7">
    <source>
        <dbReference type="EMBL" id="TKC09107.1"/>
    </source>
</evidence>
<dbReference type="EMBL" id="SWBQ01000001">
    <property type="protein sequence ID" value="TKC09107.1"/>
    <property type="molecule type" value="Genomic_DNA"/>
</dbReference>
<dbReference type="InterPro" id="IPR013324">
    <property type="entry name" value="RNA_pol_sigma_r3/r4-like"/>
</dbReference>
<feature type="domain" description="RNA polymerase sigma-70 region 2" evidence="5">
    <location>
        <begin position="29"/>
        <end position="92"/>
    </location>
</feature>
<keyword evidence="8" id="KW-1185">Reference proteome</keyword>
<dbReference type="RefSeq" id="WP_136834521.1">
    <property type="nucleotide sequence ID" value="NZ_SWBQ01000001.1"/>
</dbReference>
<dbReference type="PANTHER" id="PTHR43133:SF46">
    <property type="entry name" value="RNA POLYMERASE SIGMA-70 FACTOR ECF SUBFAMILY"/>
    <property type="match status" value="1"/>
</dbReference>
<comment type="caution">
    <text evidence="7">The sequence shown here is derived from an EMBL/GenBank/DDBJ whole genome shotgun (WGS) entry which is preliminary data.</text>
</comment>
<dbReference type="NCBIfam" id="TIGR02937">
    <property type="entry name" value="sigma70-ECF"/>
    <property type="match status" value="1"/>
</dbReference>
<evidence type="ECO:0000259" key="5">
    <source>
        <dbReference type="Pfam" id="PF04542"/>
    </source>
</evidence>
<dbReference type="Pfam" id="PF04542">
    <property type="entry name" value="Sigma70_r2"/>
    <property type="match status" value="1"/>
</dbReference>
<dbReference type="InterPro" id="IPR014284">
    <property type="entry name" value="RNA_pol_sigma-70_dom"/>
</dbReference>
<dbReference type="SUPFAM" id="SSF88946">
    <property type="entry name" value="Sigma2 domain of RNA polymerase sigma factors"/>
    <property type="match status" value="1"/>
</dbReference>
<name>A0A4U1CMK6_9SPHI</name>
<dbReference type="InterPro" id="IPR036388">
    <property type="entry name" value="WH-like_DNA-bd_sf"/>
</dbReference>
<accession>A0A4U1CMK6</accession>
<dbReference type="Gene3D" id="1.10.1740.10">
    <property type="match status" value="1"/>
</dbReference>
<evidence type="ECO:0000259" key="6">
    <source>
        <dbReference type="Pfam" id="PF08281"/>
    </source>
</evidence>
<protein>
    <submittedName>
        <fullName evidence="7">Sigma-70 family RNA polymerase sigma factor</fullName>
    </submittedName>
</protein>
<dbReference type="AlphaFoldDB" id="A0A4U1CMK6"/>
<comment type="similarity">
    <text evidence="1">Belongs to the sigma-70 factor family. ECF subfamily.</text>
</comment>
<dbReference type="CDD" id="cd06171">
    <property type="entry name" value="Sigma70_r4"/>
    <property type="match status" value="1"/>
</dbReference>
<keyword evidence="3" id="KW-0731">Sigma factor</keyword>
<dbReference type="Gene3D" id="1.10.10.10">
    <property type="entry name" value="Winged helix-like DNA-binding domain superfamily/Winged helix DNA-binding domain"/>
    <property type="match status" value="1"/>
</dbReference>
<organism evidence="7 8">
    <name type="scientific">Pedobacter frigoris</name>
    <dbReference type="NCBI Taxonomy" id="2571272"/>
    <lineage>
        <taxon>Bacteria</taxon>
        <taxon>Pseudomonadati</taxon>
        <taxon>Bacteroidota</taxon>
        <taxon>Sphingobacteriia</taxon>
        <taxon>Sphingobacteriales</taxon>
        <taxon>Sphingobacteriaceae</taxon>
        <taxon>Pedobacter</taxon>
    </lineage>
</organism>
<dbReference type="InterPro" id="IPR039425">
    <property type="entry name" value="RNA_pol_sigma-70-like"/>
</dbReference>
<dbReference type="SUPFAM" id="SSF88659">
    <property type="entry name" value="Sigma3 and sigma4 domains of RNA polymerase sigma factors"/>
    <property type="match status" value="1"/>
</dbReference>
<dbReference type="Proteomes" id="UP000307244">
    <property type="component" value="Unassembled WGS sequence"/>
</dbReference>
<evidence type="ECO:0000256" key="3">
    <source>
        <dbReference type="ARBA" id="ARBA00023082"/>
    </source>
</evidence>
<dbReference type="GO" id="GO:0003677">
    <property type="term" value="F:DNA binding"/>
    <property type="evidence" value="ECO:0007669"/>
    <property type="project" value="InterPro"/>
</dbReference>
<dbReference type="GO" id="GO:0016987">
    <property type="term" value="F:sigma factor activity"/>
    <property type="evidence" value="ECO:0007669"/>
    <property type="project" value="UniProtKB-KW"/>
</dbReference>
<evidence type="ECO:0000256" key="2">
    <source>
        <dbReference type="ARBA" id="ARBA00023015"/>
    </source>
</evidence>
<evidence type="ECO:0000256" key="1">
    <source>
        <dbReference type="ARBA" id="ARBA00010641"/>
    </source>
</evidence>
<dbReference type="GO" id="GO:0006352">
    <property type="term" value="P:DNA-templated transcription initiation"/>
    <property type="evidence" value="ECO:0007669"/>
    <property type="project" value="InterPro"/>
</dbReference>
<dbReference type="Pfam" id="PF08281">
    <property type="entry name" value="Sigma70_r4_2"/>
    <property type="match status" value="1"/>
</dbReference>
<gene>
    <name evidence="7" type="ORF">FA047_03155</name>
</gene>
<keyword evidence="2" id="KW-0805">Transcription regulation</keyword>